<protein>
    <submittedName>
        <fullName evidence="3">Pectate lyase superfamily protein-domain-containing protein</fullName>
    </submittedName>
</protein>
<keyword evidence="1" id="KW-0732">Signal</keyword>
<dbReference type="InterPro" id="IPR051801">
    <property type="entry name" value="GH28_Enzymes"/>
</dbReference>
<sequence length="184" mass="19097">MLLSSLASTIAAVIISTPLLVKSLGTTCTAPLGAGTAAAADPFWMQSIKHQGIAAFNPNPSTYQVFRNVMDFGAKGDGVTDDTAAINAAITAGNRCGGGSCPSSTTTPAVVFFPRGTYLVSHSIVAYYYTQLIGDAKSPPTLLAAASFTDIAVIDVDPYTPGGGGAQWYTNQNNFFRSVRNFGN</sequence>
<organism evidence="3 4">
    <name type="scientific">Mycena rosella</name>
    <name type="common">Pink bonnet</name>
    <name type="synonym">Agaricus rosellus</name>
    <dbReference type="NCBI Taxonomy" id="1033263"/>
    <lineage>
        <taxon>Eukaryota</taxon>
        <taxon>Fungi</taxon>
        <taxon>Dikarya</taxon>
        <taxon>Basidiomycota</taxon>
        <taxon>Agaricomycotina</taxon>
        <taxon>Agaricomycetes</taxon>
        <taxon>Agaricomycetidae</taxon>
        <taxon>Agaricales</taxon>
        <taxon>Marasmiineae</taxon>
        <taxon>Mycenaceae</taxon>
        <taxon>Mycena</taxon>
    </lineage>
</organism>
<dbReference type="EMBL" id="JARKIE010000015">
    <property type="protein sequence ID" value="KAJ7702296.1"/>
    <property type="molecule type" value="Genomic_DNA"/>
</dbReference>
<name>A0AAD7DYZ0_MYCRO</name>
<feature type="chain" id="PRO_5042194687" evidence="1">
    <location>
        <begin position="24"/>
        <end position="184"/>
    </location>
</feature>
<dbReference type="GO" id="GO:0016829">
    <property type="term" value="F:lyase activity"/>
    <property type="evidence" value="ECO:0007669"/>
    <property type="project" value="UniProtKB-KW"/>
</dbReference>
<feature type="domain" description="Rhamnogalacturonase A/B/Epimerase-like pectate lyase" evidence="2">
    <location>
        <begin position="66"/>
        <end position="182"/>
    </location>
</feature>
<dbReference type="InterPro" id="IPR011050">
    <property type="entry name" value="Pectin_lyase_fold/virulence"/>
</dbReference>
<feature type="signal peptide" evidence="1">
    <location>
        <begin position="1"/>
        <end position="23"/>
    </location>
</feature>
<accession>A0AAD7DYZ0</accession>
<comment type="caution">
    <text evidence="3">The sequence shown here is derived from an EMBL/GenBank/DDBJ whole genome shotgun (WGS) entry which is preliminary data.</text>
</comment>
<proteinExistence type="predicted"/>
<evidence type="ECO:0000313" key="3">
    <source>
        <dbReference type="EMBL" id="KAJ7702296.1"/>
    </source>
</evidence>
<dbReference type="InterPro" id="IPR012334">
    <property type="entry name" value="Pectin_lyas_fold"/>
</dbReference>
<evidence type="ECO:0000256" key="1">
    <source>
        <dbReference type="SAM" id="SignalP"/>
    </source>
</evidence>
<dbReference type="PANTHER" id="PTHR31339:SF9">
    <property type="entry name" value="PLASMIN AND FIBRONECTIN-BINDING PROTEIN A"/>
    <property type="match status" value="1"/>
</dbReference>
<dbReference type="Proteomes" id="UP001221757">
    <property type="component" value="Unassembled WGS sequence"/>
</dbReference>
<dbReference type="Gene3D" id="2.160.20.10">
    <property type="entry name" value="Single-stranded right-handed beta-helix, Pectin lyase-like"/>
    <property type="match status" value="1"/>
</dbReference>
<dbReference type="InterPro" id="IPR024535">
    <property type="entry name" value="RHGA/B-epi-like_pectate_lyase"/>
</dbReference>
<gene>
    <name evidence="3" type="ORF">B0H17DRAFT_139491</name>
</gene>
<dbReference type="PANTHER" id="PTHR31339">
    <property type="entry name" value="PECTIN LYASE-RELATED"/>
    <property type="match status" value="1"/>
</dbReference>
<keyword evidence="3" id="KW-0456">Lyase</keyword>
<keyword evidence="4" id="KW-1185">Reference proteome</keyword>
<dbReference type="AlphaFoldDB" id="A0AAD7DYZ0"/>
<reference evidence="3" key="1">
    <citation type="submission" date="2023-03" db="EMBL/GenBank/DDBJ databases">
        <title>Massive genome expansion in bonnet fungi (Mycena s.s.) driven by repeated elements and novel gene families across ecological guilds.</title>
        <authorList>
            <consortium name="Lawrence Berkeley National Laboratory"/>
            <person name="Harder C.B."/>
            <person name="Miyauchi S."/>
            <person name="Viragh M."/>
            <person name="Kuo A."/>
            <person name="Thoen E."/>
            <person name="Andreopoulos B."/>
            <person name="Lu D."/>
            <person name="Skrede I."/>
            <person name="Drula E."/>
            <person name="Henrissat B."/>
            <person name="Morin E."/>
            <person name="Kohler A."/>
            <person name="Barry K."/>
            <person name="LaButti K."/>
            <person name="Morin E."/>
            <person name="Salamov A."/>
            <person name="Lipzen A."/>
            <person name="Mereny Z."/>
            <person name="Hegedus B."/>
            <person name="Baldrian P."/>
            <person name="Stursova M."/>
            <person name="Weitz H."/>
            <person name="Taylor A."/>
            <person name="Grigoriev I.V."/>
            <person name="Nagy L.G."/>
            <person name="Martin F."/>
            <person name="Kauserud H."/>
        </authorList>
    </citation>
    <scope>NUCLEOTIDE SEQUENCE</scope>
    <source>
        <strain evidence="3">CBHHK067</strain>
    </source>
</reference>
<dbReference type="SUPFAM" id="SSF51126">
    <property type="entry name" value="Pectin lyase-like"/>
    <property type="match status" value="1"/>
</dbReference>
<evidence type="ECO:0000259" key="2">
    <source>
        <dbReference type="Pfam" id="PF12708"/>
    </source>
</evidence>
<evidence type="ECO:0000313" key="4">
    <source>
        <dbReference type="Proteomes" id="UP001221757"/>
    </source>
</evidence>
<dbReference type="Pfam" id="PF12708">
    <property type="entry name" value="Pect-lyase_RHGA_epim"/>
    <property type="match status" value="1"/>
</dbReference>